<organism evidence="1 2">
    <name type="scientific">Thomasclavelia ramosa</name>
    <dbReference type="NCBI Taxonomy" id="1547"/>
    <lineage>
        <taxon>Bacteria</taxon>
        <taxon>Bacillati</taxon>
        <taxon>Bacillota</taxon>
        <taxon>Erysipelotrichia</taxon>
        <taxon>Erysipelotrichales</taxon>
        <taxon>Coprobacillaceae</taxon>
        <taxon>Thomasclavelia</taxon>
    </lineage>
</organism>
<dbReference type="RefSeq" id="WP_117582684.1">
    <property type="nucleotide sequence ID" value="NZ_QUSL01000067.1"/>
</dbReference>
<protein>
    <submittedName>
        <fullName evidence="1">Uncharacterized protein</fullName>
    </submittedName>
</protein>
<evidence type="ECO:0000313" key="1">
    <source>
        <dbReference type="EMBL" id="RGD76623.1"/>
    </source>
</evidence>
<accession>A0A3E3E5Z4</accession>
<sequence>MDITKGLNNLTNLYNENDFEVIRYNLVYNSYKTSLYYTSINGSGHQTHVKFYINDNQYLLSFDIEIDNNIRKINPYLGDNYSLISPLFKAGEKSLKPFFEHLFTKLEHITVSDIENYKYSKLKHGIKQINYPDTYKPYLETTVTAKISQEMKDKINNIYGWKQGNKIINILERYNLTLRYTNDIDKANSI</sequence>
<dbReference type="Proteomes" id="UP000261032">
    <property type="component" value="Unassembled WGS sequence"/>
</dbReference>
<dbReference type="AlphaFoldDB" id="A0A3E3E5Z4"/>
<dbReference type="EMBL" id="QUSL01000067">
    <property type="protein sequence ID" value="RGD76623.1"/>
    <property type="molecule type" value="Genomic_DNA"/>
</dbReference>
<comment type="caution">
    <text evidence="1">The sequence shown here is derived from an EMBL/GenBank/DDBJ whole genome shotgun (WGS) entry which is preliminary data.</text>
</comment>
<gene>
    <name evidence="1" type="ORF">DXB93_18600</name>
</gene>
<proteinExistence type="predicted"/>
<name>A0A3E3E5Z4_9FIRM</name>
<evidence type="ECO:0000313" key="2">
    <source>
        <dbReference type="Proteomes" id="UP000261032"/>
    </source>
</evidence>
<reference evidence="1 2" key="1">
    <citation type="submission" date="2018-08" db="EMBL/GenBank/DDBJ databases">
        <title>A genome reference for cultivated species of the human gut microbiota.</title>
        <authorList>
            <person name="Zou Y."/>
            <person name="Xue W."/>
            <person name="Luo G."/>
        </authorList>
    </citation>
    <scope>NUCLEOTIDE SEQUENCE [LARGE SCALE GENOMIC DNA]</scope>
    <source>
        <strain evidence="1 2">OM06-4</strain>
    </source>
</reference>